<dbReference type="EMBL" id="JBHSBH010000004">
    <property type="protein sequence ID" value="MFC3995656.1"/>
    <property type="molecule type" value="Genomic_DNA"/>
</dbReference>
<dbReference type="InterPro" id="IPR007278">
    <property type="entry name" value="DUF397"/>
</dbReference>
<comment type="caution">
    <text evidence="2">The sequence shown here is derived from an EMBL/GenBank/DDBJ whole genome shotgun (WGS) entry which is preliminary data.</text>
</comment>
<gene>
    <name evidence="2" type="ORF">ACFOVU_07010</name>
</gene>
<evidence type="ECO:0000313" key="3">
    <source>
        <dbReference type="Proteomes" id="UP001595847"/>
    </source>
</evidence>
<keyword evidence="3" id="KW-1185">Reference proteome</keyword>
<name>A0ABV8FLW1_9ACTN</name>
<evidence type="ECO:0000313" key="2">
    <source>
        <dbReference type="EMBL" id="MFC3995656.1"/>
    </source>
</evidence>
<reference evidence="3" key="1">
    <citation type="journal article" date="2019" name="Int. J. Syst. Evol. Microbiol.">
        <title>The Global Catalogue of Microorganisms (GCM) 10K type strain sequencing project: providing services to taxonomists for standard genome sequencing and annotation.</title>
        <authorList>
            <consortium name="The Broad Institute Genomics Platform"/>
            <consortium name="The Broad Institute Genome Sequencing Center for Infectious Disease"/>
            <person name="Wu L."/>
            <person name="Ma J."/>
        </authorList>
    </citation>
    <scope>NUCLEOTIDE SEQUENCE [LARGE SCALE GENOMIC DNA]</scope>
    <source>
        <strain evidence="3">TBRC 1826</strain>
    </source>
</reference>
<organism evidence="2 3">
    <name type="scientific">Nocardiopsis sediminis</name>
    <dbReference type="NCBI Taxonomy" id="1778267"/>
    <lineage>
        <taxon>Bacteria</taxon>
        <taxon>Bacillati</taxon>
        <taxon>Actinomycetota</taxon>
        <taxon>Actinomycetes</taxon>
        <taxon>Streptosporangiales</taxon>
        <taxon>Nocardiopsidaceae</taxon>
        <taxon>Nocardiopsis</taxon>
    </lineage>
</organism>
<proteinExistence type="predicted"/>
<protein>
    <submittedName>
        <fullName evidence="2">DUF397 domain-containing protein</fullName>
    </submittedName>
</protein>
<evidence type="ECO:0000259" key="1">
    <source>
        <dbReference type="Pfam" id="PF04149"/>
    </source>
</evidence>
<sequence length="59" mass="6593">MNSDWHTSSFSANGAHCVEVRERADGADVRDTKNRELGHLGFDSSEWRAFIQGVRSGEL</sequence>
<dbReference type="Proteomes" id="UP001595847">
    <property type="component" value="Unassembled WGS sequence"/>
</dbReference>
<dbReference type="RefSeq" id="WP_378530951.1">
    <property type="nucleotide sequence ID" value="NZ_JBHSBH010000004.1"/>
</dbReference>
<feature type="domain" description="DUF397" evidence="1">
    <location>
        <begin position="4"/>
        <end position="55"/>
    </location>
</feature>
<dbReference type="Pfam" id="PF04149">
    <property type="entry name" value="DUF397"/>
    <property type="match status" value="1"/>
</dbReference>
<accession>A0ABV8FLW1</accession>